<proteinExistence type="predicted"/>
<sequence length="781" mass="84826">MPNDHYSVVGKSIPRIDARAKVTGEALFTADLMLPKMLAAKILRSPHPHARIVHIDASKAKALRGVYAVVTGNDTAGEKWGVFRYTRDQQLLCVDKVRYVGDEVAAVAAVDEDTALEAINLIRVEYEELPAVFDCWSAIAPDAPLIHEGFERNINVAVKIDVGNVDEAFKKCALVREDTFVAEEDSYFMTEPYAVVANSHADGSVEVWMPNASPHTKAKALSNALRIPLSKVNVRKITIGGAFGGRSDVFPAEFITCLLSLRTQRPVKLVYTREENSIATRMGHAMITTIKTGVDKEGRVLARDIVSYLDGGAYSSTGPIATSVPFLCHEQTYRMENVRFHGYRIYTNKPVRGMIRIHGRSFACGIDTQLDMIGAELGIDPVAMRLRNARRPGETTPTGSYVASCGLVECIEKTAGKSRFVEKFSQKIPYRGIGIGINSVQTGFPLGIRGGSQAFIKFHEDGGATIVSGVVDNGQGNDHMLVQIASEELGLPVEEIRLISADTEVTPTDAGSYSMISTFAGGNAVKRAAEDARAQLFEIASEMLEADPEDLVARDKKIFVKGAPDKGIPIPRIVRQALLLGKPIMGRGSFSPDVDQRREWIANPRGQLSQAFSFGATVAEVSVDPETGIVKAEEVTCAQDCGFALNPMIVEGQFEGGVAMGGQGGMLGEEHRWSQGRVLNPTMLEYKMPIIKDMPRIVPLIVETIDPGGPYGAKEAGMSVAMSAAQAYANAVGHALGLYFNHFPLTPERILDALDKKPSGVRTVWDFPAARIIEIPHKESK</sequence>
<dbReference type="InterPro" id="IPR016208">
    <property type="entry name" value="Ald_Oxase/xanthine_DH-like"/>
</dbReference>
<dbReference type="Pfam" id="PF01315">
    <property type="entry name" value="Ald_Xan_dh_C"/>
    <property type="match status" value="1"/>
</dbReference>
<dbReference type="SUPFAM" id="SSF54665">
    <property type="entry name" value="CO dehydrogenase molybdoprotein N-domain-like"/>
    <property type="match status" value="1"/>
</dbReference>
<dbReference type="Gene3D" id="3.30.365.10">
    <property type="entry name" value="Aldehyde oxidase/xanthine dehydrogenase, molybdopterin binding domain"/>
    <property type="match status" value="4"/>
</dbReference>
<dbReference type="Pfam" id="PF02738">
    <property type="entry name" value="MoCoBD_1"/>
    <property type="match status" value="1"/>
</dbReference>
<dbReference type="Gene3D" id="3.90.1170.50">
    <property type="entry name" value="Aldehyde oxidase/xanthine dehydrogenase, a/b hammerhead"/>
    <property type="match status" value="1"/>
</dbReference>
<dbReference type="GO" id="GO:0016491">
    <property type="term" value="F:oxidoreductase activity"/>
    <property type="evidence" value="ECO:0007669"/>
    <property type="project" value="InterPro"/>
</dbReference>
<comment type="caution">
    <text evidence="2">The sequence shown here is derived from an EMBL/GenBank/DDBJ whole genome shotgun (WGS) entry which is preliminary data.</text>
</comment>
<reference evidence="2" key="1">
    <citation type="journal article" date="2020" name="mSystems">
        <title>Genome- and Community-Level Interaction Insights into Carbon Utilization and Element Cycling Functions of Hydrothermarchaeota in Hydrothermal Sediment.</title>
        <authorList>
            <person name="Zhou Z."/>
            <person name="Liu Y."/>
            <person name="Xu W."/>
            <person name="Pan J."/>
            <person name="Luo Z.H."/>
            <person name="Li M."/>
        </authorList>
    </citation>
    <scope>NUCLEOTIDE SEQUENCE [LARGE SCALE GENOMIC DNA]</scope>
    <source>
        <strain evidence="2">SpSt-769</strain>
    </source>
</reference>
<dbReference type="PANTHER" id="PTHR11908:SF157">
    <property type="entry name" value="XANTHINE DEHYDROGENASE SUBUNIT D-RELATED"/>
    <property type="match status" value="1"/>
</dbReference>
<dbReference type="InterPro" id="IPR036856">
    <property type="entry name" value="Ald_Oxase/Xan_DH_a/b_sf"/>
</dbReference>
<dbReference type="Pfam" id="PF20256">
    <property type="entry name" value="MoCoBD_2"/>
    <property type="match status" value="1"/>
</dbReference>
<accession>A0A7C4EYK3</accession>
<dbReference type="InterPro" id="IPR008274">
    <property type="entry name" value="AldOxase/xan_DH_MoCoBD1"/>
</dbReference>
<protein>
    <submittedName>
        <fullName evidence="2">Aldehyde oxidase</fullName>
    </submittedName>
</protein>
<name>A0A7C4EYK3_9BACT</name>
<organism evidence="2">
    <name type="scientific">Desulfomonile tiedjei</name>
    <dbReference type="NCBI Taxonomy" id="2358"/>
    <lineage>
        <taxon>Bacteria</taxon>
        <taxon>Pseudomonadati</taxon>
        <taxon>Thermodesulfobacteriota</taxon>
        <taxon>Desulfomonilia</taxon>
        <taxon>Desulfomonilales</taxon>
        <taxon>Desulfomonilaceae</taxon>
        <taxon>Desulfomonile</taxon>
    </lineage>
</organism>
<dbReference type="AlphaFoldDB" id="A0A7C4EYK3"/>
<dbReference type="EMBL" id="DTGT01000387">
    <property type="protein sequence ID" value="HGH61977.1"/>
    <property type="molecule type" value="Genomic_DNA"/>
</dbReference>
<dbReference type="SMART" id="SM01008">
    <property type="entry name" value="Ald_Xan_dh_C"/>
    <property type="match status" value="1"/>
</dbReference>
<evidence type="ECO:0000313" key="2">
    <source>
        <dbReference type="EMBL" id="HGH61977.1"/>
    </source>
</evidence>
<dbReference type="InterPro" id="IPR046867">
    <property type="entry name" value="AldOxase/xan_DH_MoCoBD2"/>
</dbReference>
<dbReference type="InterPro" id="IPR037165">
    <property type="entry name" value="AldOxase/xan_DH_Mopterin-bd_sf"/>
</dbReference>
<dbReference type="InterPro" id="IPR000674">
    <property type="entry name" value="Ald_Oxase/Xan_DH_a/b"/>
</dbReference>
<feature type="domain" description="Aldehyde oxidase/xanthine dehydrogenase a/b hammerhead" evidence="1">
    <location>
        <begin position="23"/>
        <end position="130"/>
    </location>
</feature>
<dbReference type="PANTHER" id="PTHR11908">
    <property type="entry name" value="XANTHINE DEHYDROGENASE"/>
    <property type="match status" value="1"/>
</dbReference>
<evidence type="ECO:0000259" key="1">
    <source>
        <dbReference type="SMART" id="SM01008"/>
    </source>
</evidence>
<gene>
    <name evidence="2" type="ORF">ENV54_11855</name>
</gene>
<dbReference type="SUPFAM" id="SSF56003">
    <property type="entry name" value="Molybdenum cofactor-binding domain"/>
    <property type="match status" value="1"/>
</dbReference>
<dbReference type="GO" id="GO:0005506">
    <property type="term" value="F:iron ion binding"/>
    <property type="evidence" value="ECO:0007669"/>
    <property type="project" value="InterPro"/>
</dbReference>